<evidence type="ECO:0000313" key="8">
    <source>
        <dbReference type="Proteomes" id="UP001378188"/>
    </source>
</evidence>
<dbReference type="RefSeq" id="WP_340328040.1">
    <property type="nucleotide sequence ID" value="NZ_JAZHOF010000001.1"/>
</dbReference>
<dbReference type="PROSITE" id="PS50850">
    <property type="entry name" value="MFS"/>
    <property type="match status" value="1"/>
</dbReference>
<feature type="transmembrane region" description="Helical" evidence="5">
    <location>
        <begin position="437"/>
        <end position="459"/>
    </location>
</feature>
<keyword evidence="2 5" id="KW-0812">Transmembrane</keyword>
<comment type="subcellular location">
    <subcellularLocation>
        <location evidence="1">Membrane</location>
        <topology evidence="1">Multi-pass membrane protein</topology>
    </subcellularLocation>
</comment>
<dbReference type="PANTHER" id="PTHR23501">
    <property type="entry name" value="MAJOR FACILITATOR SUPERFAMILY"/>
    <property type="match status" value="1"/>
</dbReference>
<dbReference type="PANTHER" id="PTHR23501:SF154">
    <property type="entry name" value="MULTIDRUG-EFFLUX TRANSPORTER RV1634-RELATED"/>
    <property type="match status" value="1"/>
</dbReference>
<evidence type="ECO:0000256" key="4">
    <source>
        <dbReference type="ARBA" id="ARBA00023136"/>
    </source>
</evidence>
<dbReference type="AlphaFoldDB" id="A0AAW9RLP4"/>
<evidence type="ECO:0000256" key="1">
    <source>
        <dbReference type="ARBA" id="ARBA00004141"/>
    </source>
</evidence>
<feature type="transmembrane region" description="Helical" evidence="5">
    <location>
        <begin position="406"/>
        <end position="425"/>
    </location>
</feature>
<name>A0AAW9RLP4_9HYPH</name>
<comment type="caution">
    <text evidence="7">The sequence shown here is derived from an EMBL/GenBank/DDBJ whole genome shotgun (WGS) entry which is preliminary data.</text>
</comment>
<feature type="transmembrane region" description="Helical" evidence="5">
    <location>
        <begin position="304"/>
        <end position="327"/>
    </location>
</feature>
<evidence type="ECO:0000256" key="2">
    <source>
        <dbReference type="ARBA" id="ARBA00022692"/>
    </source>
</evidence>
<keyword evidence="8" id="KW-1185">Reference proteome</keyword>
<feature type="transmembrane region" description="Helical" evidence="5">
    <location>
        <begin position="366"/>
        <end position="385"/>
    </location>
</feature>
<gene>
    <name evidence="7" type="ORF">V3328_02395</name>
</gene>
<feature type="transmembrane region" description="Helical" evidence="5">
    <location>
        <begin position="110"/>
        <end position="131"/>
    </location>
</feature>
<dbReference type="GO" id="GO:0005886">
    <property type="term" value="C:plasma membrane"/>
    <property type="evidence" value="ECO:0007669"/>
    <property type="project" value="TreeGrafter"/>
</dbReference>
<evidence type="ECO:0000256" key="5">
    <source>
        <dbReference type="SAM" id="Phobius"/>
    </source>
</evidence>
<keyword evidence="3 5" id="KW-1133">Transmembrane helix</keyword>
<feature type="transmembrane region" description="Helical" evidence="5">
    <location>
        <begin position="174"/>
        <end position="193"/>
    </location>
</feature>
<dbReference type="Pfam" id="PF07690">
    <property type="entry name" value="MFS_1"/>
    <property type="match status" value="1"/>
</dbReference>
<accession>A0AAW9RLP4</accession>
<dbReference type="GO" id="GO:0022857">
    <property type="term" value="F:transmembrane transporter activity"/>
    <property type="evidence" value="ECO:0007669"/>
    <property type="project" value="InterPro"/>
</dbReference>
<proteinExistence type="predicted"/>
<sequence length="466" mass="48403">MPSPSDADFRTIVLQSGIGRVAILCLGVWLHAADSLLAATVMPSAVADIGGLDYIYWTIALYELGSISAGFLAGLLAVSFGLRLAMAGAALVYALGCGASAFAPDMATMLIGRMLQGVGGGWMIALCHVGMAQMFPERHWPKLLALISATWGASALVGPLIGGAFATIGLWRGAFVAFGLQAVVFAILALMLLETGRSKVVEEAVLPWRRLVLLSSGVLLILIAGIHPAPLLALLLVLAGFGLMLLALRLDGRGRGRLLPARPFDIRAPWGAGFTMVLTLSIATVSFTVYGPLIMESLFGVTPFMAGLMIAIESVSWSVAAIVFVNARPRLEPWLIRFGALAITGGIVGFALVMPSGPLSALVPWAMLQGAGFGVAWAFILRRIVASVPAGERERAASAAPTLQMAGYAIGAALSGIVANAAGLGDGLSPEAVERTAFWVFAAFLPIAAVGCLAAWRLASTEVPQA</sequence>
<feature type="transmembrane region" description="Helical" evidence="5">
    <location>
        <begin position="54"/>
        <end position="77"/>
    </location>
</feature>
<evidence type="ECO:0000259" key="6">
    <source>
        <dbReference type="PROSITE" id="PS50850"/>
    </source>
</evidence>
<feature type="transmembrane region" description="Helical" evidence="5">
    <location>
        <begin position="232"/>
        <end position="250"/>
    </location>
</feature>
<feature type="transmembrane region" description="Helical" evidence="5">
    <location>
        <begin position="143"/>
        <end position="168"/>
    </location>
</feature>
<dbReference type="Proteomes" id="UP001378188">
    <property type="component" value="Unassembled WGS sequence"/>
</dbReference>
<feature type="transmembrane region" description="Helical" evidence="5">
    <location>
        <begin position="205"/>
        <end position="226"/>
    </location>
</feature>
<feature type="transmembrane region" description="Helical" evidence="5">
    <location>
        <begin position="84"/>
        <end position="104"/>
    </location>
</feature>
<dbReference type="SUPFAM" id="SSF103473">
    <property type="entry name" value="MFS general substrate transporter"/>
    <property type="match status" value="1"/>
</dbReference>
<feature type="transmembrane region" description="Helical" evidence="5">
    <location>
        <begin position="21"/>
        <end position="42"/>
    </location>
</feature>
<keyword evidence="4 5" id="KW-0472">Membrane</keyword>
<reference evidence="7 8" key="1">
    <citation type="submission" date="2024-02" db="EMBL/GenBank/DDBJ databases">
        <title>Genome analysis and characterization of Microbaculum marinisediminis sp. nov., isolated from marine sediment.</title>
        <authorList>
            <person name="Du Z.-J."/>
            <person name="Ye Y.-Q."/>
            <person name="Zhang Z.-R."/>
            <person name="Yuan S.-M."/>
            <person name="Zhang X.-Y."/>
        </authorList>
    </citation>
    <scope>NUCLEOTIDE SEQUENCE [LARGE SCALE GENOMIC DNA]</scope>
    <source>
        <strain evidence="7 8">SDUM1044001</strain>
    </source>
</reference>
<dbReference type="Gene3D" id="1.20.1250.20">
    <property type="entry name" value="MFS general substrate transporter like domains"/>
    <property type="match status" value="2"/>
</dbReference>
<dbReference type="InterPro" id="IPR036259">
    <property type="entry name" value="MFS_trans_sf"/>
</dbReference>
<evidence type="ECO:0000256" key="3">
    <source>
        <dbReference type="ARBA" id="ARBA00022989"/>
    </source>
</evidence>
<protein>
    <submittedName>
        <fullName evidence="7">MFS transporter</fullName>
    </submittedName>
</protein>
<feature type="transmembrane region" description="Helical" evidence="5">
    <location>
        <begin position="270"/>
        <end position="292"/>
    </location>
</feature>
<dbReference type="InterPro" id="IPR020846">
    <property type="entry name" value="MFS_dom"/>
</dbReference>
<organism evidence="7 8">
    <name type="scientific">Microbaculum marinum</name>
    <dbReference type="NCBI Taxonomy" id="1764581"/>
    <lineage>
        <taxon>Bacteria</taxon>
        <taxon>Pseudomonadati</taxon>
        <taxon>Pseudomonadota</taxon>
        <taxon>Alphaproteobacteria</taxon>
        <taxon>Hyphomicrobiales</taxon>
        <taxon>Tepidamorphaceae</taxon>
        <taxon>Microbaculum</taxon>
    </lineage>
</organism>
<feature type="transmembrane region" description="Helical" evidence="5">
    <location>
        <begin position="334"/>
        <end position="354"/>
    </location>
</feature>
<evidence type="ECO:0000313" key="7">
    <source>
        <dbReference type="EMBL" id="MEJ8570309.1"/>
    </source>
</evidence>
<feature type="domain" description="Major facilitator superfamily (MFS) profile" evidence="6">
    <location>
        <begin position="20"/>
        <end position="460"/>
    </location>
</feature>
<dbReference type="EMBL" id="JAZHOF010000001">
    <property type="protein sequence ID" value="MEJ8570309.1"/>
    <property type="molecule type" value="Genomic_DNA"/>
</dbReference>
<dbReference type="InterPro" id="IPR011701">
    <property type="entry name" value="MFS"/>
</dbReference>